<dbReference type="Proteomes" id="UP000241769">
    <property type="component" value="Unassembled WGS sequence"/>
</dbReference>
<evidence type="ECO:0000313" key="2">
    <source>
        <dbReference type="EMBL" id="PRP84362.1"/>
    </source>
</evidence>
<feature type="domain" description="PH" evidence="1">
    <location>
        <begin position="4"/>
        <end position="107"/>
    </location>
</feature>
<dbReference type="SUPFAM" id="SSF50729">
    <property type="entry name" value="PH domain-like"/>
    <property type="match status" value="1"/>
</dbReference>
<protein>
    <recommendedName>
        <fullName evidence="1">PH domain-containing protein</fullName>
    </recommendedName>
</protein>
<dbReference type="AlphaFoldDB" id="A0A2P6NKA6"/>
<dbReference type="FunCoup" id="A0A2P6NKA6">
    <property type="interactions" value="5"/>
</dbReference>
<reference evidence="2 3" key="1">
    <citation type="journal article" date="2018" name="Genome Biol. Evol.">
        <title>Multiple Roots of Fruiting Body Formation in Amoebozoa.</title>
        <authorList>
            <person name="Hillmann F."/>
            <person name="Forbes G."/>
            <person name="Novohradska S."/>
            <person name="Ferling I."/>
            <person name="Riege K."/>
            <person name="Groth M."/>
            <person name="Westermann M."/>
            <person name="Marz M."/>
            <person name="Spaller T."/>
            <person name="Winckler T."/>
            <person name="Schaap P."/>
            <person name="Glockner G."/>
        </authorList>
    </citation>
    <scope>NUCLEOTIDE SEQUENCE [LARGE SCALE GENOMIC DNA]</scope>
    <source>
        <strain evidence="2 3">Jena</strain>
    </source>
</reference>
<evidence type="ECO:0000313" key="3">
    <source>
        <dbReference type="Proteomes" id="UP000241769"/>
    </source>
</evidence>
<organism evidence="2 3">
    <name type="scientific">Planoprotostelium fungivorum</name>
    <dbReference type="NCBI Taxonomy" id="1890364"/>
    <lineage>
        <taxon>Eukaryota</taxon>
        <taxon>Amoebozoa</taxon>
        <taxon>Evosea</taxon>
        <taxon>Variosea</taxon>
        <taxon>Cavosteliida</taxon>
        <taxon>Cavosteliaceae</taxon>
        <taxon>Planoprotostelium</taxon>
    </lineage>
</organism>
<dbReference type="PROSITE" id="PS50003">
    <property type="entry name" value="PH_DOMAIN"/>
    <property type="match status" value="1"/>
</dbReference>
<name>A0A2P6NKA6_9EUKA</name>
<dbReference type="InterPro" id="IPR008477">
    <property type="entry name" value="TNFAIP8-like"/>
</dbReference>
<dbReference type="InterPro" id="IPR038355">
    <property type="entry name" value="TNFAIP8_sf"/>
</dbReference>
<dbReference type="InterPro" id="IPR011993">
    <property type="entry name" value="PH-like_dom_sf"/>
</dbReference>
<dbReference type="OrthoDB" id="15236at2759"/>
<dbReference type="Gene3D" id="2.30.29.30">
    <property type="entry name" value="Pleckstrin-homology domain (PH domain)/Phosphotyrosine-binding domain (PTB)"/>
    <property type="match status" value="1"/>
</dbReference>
<dbReference type="Pfam" id="PF00169">
    <property type="entry name" value="PH"/>
    <property type="match status" value="1"/>
</dbReference>
<evidence type="ECO:0000259" key="1">
    <source>
        <dbReference type="PROSITE" id="PS50003"/>
    </source>
</evidence>
<gene>
    <name evidence="2" type="ORF">PROFUN_08227</name>
</gene>
<dbReference type="InterPro" id="IPR001849">
    <property type="entry name" value="PH_domain"/>
</dbReference>
<dbReference type="PANTHER" id="PTHR12844:SF17">
    <property type="entry name" value="CONNECTOR ENHANCER OF KINASE SUPPRESSOR OF RAS 3"/>
    <property type="match status" value="1"/>
</dbReference>
<comment type="caution">
    <text evidence="2">The sequence shown here is derived from an EMBL/GenBank/DDBJ whole genome shotgun (WGS) entry which is preliminary data.</text>
</comment>
<dbReference type="SMART" id="SM00233">
    <property type="entry name" value="PH"/>
    <property type="match status" value="1"/>
</dbReference>
<accession>A0A2P6NKA6</accession>
<keyword evidence="3" id="KW-1185">Reference proteome</keyword>
<sequence length="321" mass="36584">MTEEADKDGFLLKKATTESTFGKKWNEVYVALTGGSLHWYADEDDSKPKRSIEISCFKILDKDQSATEGSTKKLVMTFQNKAEDIVFAFETEEEYNEWFTKIKGNVGQDPKPPLKRVKKMGKMQTLAYKTKKNVGGKVANSSIGKKLIRDNAPEESDSEQVKEMIASIKKMVERESKNPKKGQEMEDNIYKFGVKVYFLIDSGKLQADDLLKADQPVREAFEVFIKCHDHIKYSPTVNIDLVKEKLKIISEKTAIATDILTKLLGAHLKQKNVQMVQDTISYLSDADRLLRIFQDNSLQEEVSDIANAANHYTQFHFYADK</sequence>
<proteinExistence type="predicted"/>
<dbReference type="Pfam" id="PF05527">
    <property type="entry name" value="TNFAIP8"/>
    <property type="match status" value="1"/>
</dbReference>
<dbReference type="InParanoid" id="A0A2P6NKA6"/>
<dbReference type="InterPro" id="IPR051566">
    <property type="entry name" value="CNKSR"/>
</dbReference>
<dbReference type="STRING" id="1890364.A0A2P6NKA6"/>
<dbReference type="EMBL" id="MDYQ01000064">
    <property type="protein sequence ID" value="PRP84362.1"/>
    <property type="molecule type" value="Genomic_DNA"/>
</dbReference>
<dbReference type="PANTHER" id="PTHR12844">
    <property type="entry name" value="CONNECTOR ENCHANCER OF KINASE SUPPRESSOR OF RAS"/>
    <property type="match status" value="1"/>
</dbReference>
<dbReference type="Gene3D" id="1.20.1440.160">
    <property type="entry name" value="Tumor necrosis factor alpha-induced protein 8-like"/>
    <property type="match status" value="1"/>
</dbReference>